<protein>
    <submittedName>
        <fullName evidence="1">Uncharacterized protein</fullName>
    </submittedName>
</protein>
<proteinExistence type="predicted"/>
<dbReference type="Proteomes" id="UP000793456">
    <property type="component" value="Chromosome XVII"/>
</dbReference>
<name>A0ACD3QMR0_LARCR</name>
<organism evidence="1 2">
    <name type="scientific">Larimichthys crocea</name>
    <name type="common">Large yellow croaker</name>
    <name type="synonym">Pseudosciaena crocea</name>
    <dbReference type="NCBI Taxonomy" id="215358"/>
    <lineage>
        <taxon>Eukaryota</taxon>
        <taxon>Metazoa</taxon>
        <taxon>Chordata</taxon>
        <taxon>Craniata</taxon>
        <taxon>Vertebrata</taxon>
        <taxon>Euteleostomi</taxon>
        <taxon>Actinopterygii</taxon>
        <taxon>Neopterygii</taxon>
        <taxon>Teleostei</taxon>
        <taxon>Neoteleostei</taxon>
        <taxon>Acanthomorphata</taxon>
        <taxon>Eupercaria</taxon>
        <taxon>Sciaenidae</taxon>
        <taxon>Larimichthys</taxon>
    </lineage>
</organism>
<reference evidence="1" key="1">
    <citation type="submission" date="2018-11" db="EMBL/GenBank/DDBJ databases">
        <title>The sequence and de novo assembly of Larimichthys crocea genome using PacBio and Hi-C technologies.</title>
        <authorList>
            <person name="Xu P."/>
            <person name="Chen B."/>
            <person name="Zhou Z."/>
            <person name="Ke Q."/>
            <person name="Wu Y."/>
            <person name="Bai H."/>
            <person name="Pu F."/>
        </authorList>
    </citation>
    <scope>NUCLEOTIDE SEQUENCE</scope>
    <source>
        <tissue evidence="1">Muscle</tissue>
    </source>
</reference>
<evidence type="ECO:0000313" key="2">
    <source>
        <dbReference type="Proteomes" id="UP000793456"/>
    </source>
</evidence>
<keyword evidence="2" id="KW-1185">Reference proteome</keyword>
<dbReference type="EMBL" id="CM011690">
    <property type="protein sequence ID" value="TMS08448.1"/>
    <property type="molecule type" value="Genomic_DNA"/>
</dbReference>
<comment type="caution">
    <text evidence="1">The sequence shown here is derived from an EMBL/GenBank/DDBJ whole genome shotgun (WGS) entry which is preliminary data.</text>
</comment>
<accession>A0ACD3QMR0</accession>
<gene>
    <name evidence="1" type="ORF">E3U43_005931</name>
</gene>
<evidence type="ECO:0000313" key="1">
    <source>
        <dbReference type="EMBL" id="TMS08448.1"/>
    </source>
</evidence>
<sequence length="197" mass="22453">MAETFVGFFLQPLQFLLTPPGKSEGGDAAFDSSERRRKLLIKNNQLRTDLKVSMDLALVIVLQIMFETCLSAPLFTVEAEQSSYASEFGEDVVMGCRFQPTLLNPNDDLEVNWHWFDPVTSQPRLVYGMLNEKEKLASQDPKYRGRVRLLTDELKDGWAKLEISRLRINDSGDYQCFVKTGVGADYKRIELSVKGKY</sequence>